<gene>
    <name evidence="4" type="ORF">DF182_04090</name>
</gene>
<dbReference type="InterPro" id="IPR036291">
    <property type="entry name" value="NAD(P)-bd_dom_sf"/>
</dbReference>
<evidence type="ECO:0000313" key="5">
    <source>
        <dbReference type="Proteomes" id="UP000253410"/>
    </source>
</evidence>
<dbReference type="InterPro" id="IPR006115">
    <property type="entry name" value="6PGDH_NADP-bd"/>
</dbReference>
<dbReference type="GO" id="GO:0016491">
    <property type="term" value="F:oxidoreductase activity"/>
    <property type="evidence" value="ECO:0007669"/>
    <property type="project" value="UniProtKB-KW"/>
</dbReference>
<dbReference type="GO" id="GO:0050661">
    <property type="term" value="F:NADP binding"/>
    <property type="evidence" value="ECO:0007669"/>
    <property type="project" value="InterPro"/>
</dbReference>
<name>A0A365XZN5_9BACT</name>
<dbReference type="SUPFAM" id="SSF48179">
    <property type="entry name" value="6-phosphogluconate dehydrogenase C-terminal domain-like"/>
    <property type="match status" value="1"/>
</dbReference>
<dbReference type="InterPro" id="IPR013328">
    <property type="entry name" value="6PGD_dom2"/>
</dbReference>
<dbReference type="PIRSF" id="PIRSF000103">
    <property type="entry name" value="HIBADH"/>
    <property type="match status" value="1"/>
</dbReference>
<dbReference type="PANTHER" id="PTHR43580">
    <property type="entry name" value="OXIDOREDUCTASE GLYR1-RELATED"/>
    <property type="match status" value="1"/>
</dbReference>
<comment type="caution">
    <text evidence="4">The sequence shown here is derived from an EMBL/GenBank/DDBJ whole genome shotgun (WGS) entry which is preliminary data.</text>
</comment>
<evidence type="ECO:0000259" key="3">
    <source>
        <dbReference type="Pfam" id="PF03446"/>
    </source>
</evidence>
<dbReference type="Proteomes" id="UP000253410">
    <property type="component" value="Unassembled WGS sequence"/>
</dbReference>
<dbReference type="Pfam" id="PF03446">
    <property type="entry name" value="NAD_binding_2"/>
    <property type="match status" value="1"/>
</dbReference>
<feature type="domain" description="6-phosphogluconate dehydrogenase NADP-binding" evidence="3">
    <location>
        <begin position="2"/>
        <end position="154"/>
    </location>
</feature>
<dbReference type="EMBL" id="QFFJ01000001">
    <property type="protein sequence ID" value="RBL91793.1"/>
    <property type="molecule type" value="Genomic_DNA"/>
</dbReference>
<protein>
    <submittedName>
        <fullName evidence="4">NAD(P)-dependent oxidoreductase</fullName>
    </submittedName>
</protein>
<dbReference type="OrthoDB" id="9777604at2"/>
<sequence>MVAFLGMGLLGSNFVRAMINKGMQVQVWNRTHSRAAAMEAYGAKAFENVADAVKGADRVHITLKDDASVDEVLAAASAGLKPGAIIIDHTTTSTEGAIQRTQAWKERGFIYQHAPVFMGPQNALESTGTMLVSGDQAVTAQLEPELSKLTGKVMNFGPEPGKAAGIKLIGNLFLVTFTAGLSDTLSLAKGLNIQLSEVTTLFDSWNPGAMLPARLKRMTSGNYSEPSWELNMARKDTQLFLNAAEQNGAHLAIIPAIAKEMDRWIAKGQGSQDWNIIAKDNIPA</sequence>
<evidence type="ECO:0000256" key="2">
    <source>
        <dbReference type="PIRSR" id="PIRSR000103-1"/>
    </source>
</evidence>
<accession>A0A365XZN5</accession>
<organism evidence="4 5">
    <name type="scientific">Chitinophaga flava</name>
    <dbReference type="NCBI Taxonomy" id="2259036"/>
    <lineage>
        <taxon>Bacteria</taxon>
        <taxon>Pseudomonadati</taxon>
        <taxon>Bacteroidota</taxon>
        <taxon>Chitinophagia</taxon>
        <taxon>Chitinophagales</taxon>
        <taxon>Chitinophagaceae</taxon>
        <taxon>Chitinophaga</taxon>
    </lineage>
</organism>
<dbReference type="PANTHER" id="PTHR43580:SF2">
    <property type="entry name" value="CYTOKINE-LIKE NUCLEAR FACTOR N-PAC"/>
    <property type="match status" value="1"/>
</dbReference>
<reference evidence="4 5" key="1">
    <citation type="submission" date="2018-05" db="EMBL/GenBank/DDBJ databases">
        <title>Chitinophaga sp. K3CV102501T nov., isolated from isolated from a monsoon evergreen broad-leaved forest soil.</title>
        <authorList>
            <person name="Lv Y."/>
        </authorList>
    </citation>
    <scope>NUCLEOTIDE SEQUENCE [LARGE SCALE GENOMIC DNA]</scope>
    <source>
        <strain evidence="4 5">GDMCC 1.1325</strain>
    </source>
</reference>
<evidence type="ECO:0000256" key="1">
    <source>
        <dbReference type="ARBA" id="ARBA00023002"/>
    </source>
</evidence>
<dbReference type="Gene3D" id="1.10.1040.10">
    <property type="entry name" value="N-(1-d-carboxylethyl)-l-norvaline Dehydrogenase, domain 2"/>
    <property type="match status" value="1"/>
</dbReference>
<dbReference type="InterPro" id="IPR008927">
    <property type="entry name" value="6-PGluconate_DH-like_C_sf"/>
</dbReference>
<keyword evidence="5" id="KW-1185">Reference proteome</keyword>
<feature type="active site" evidence="2">
    <location>
        <position position="167"/>
    </location>
</feature>
<evidence type="ECO:0000313" key="4">
    <source>
        <dbReference type="EMBL" id="RBL91793.1"/>
    </source>
</evidence>
<keyword evidence="1" id="KW-0560">Oxidoreductase</keyword>
<dbReference type="InterPro" id="IPR051265">
    <property type="entry name" value="HIBADH-related_NP60_sf"/>
</dbReference>
<dbReference type="RefSeq" id="WP_113614393.1">
    <property type="nucleotide sequence ID" value="NZ_QFFJ01000001.1"/>
</dbReference>
<dbReference type="AlphaFoldDB" id="A0A365XZN5"/>
<proteinExistence type="predicted"/>
<dbReference type="SUPFAM" id="SSF51735">
    <property type="entry name" value="NAD(P)-binding Rossmann-fold domains"/>
    <property type="match status" value="1"/>
</dbReference>
<dbReference type="Gene3D" id="3.40.50.720">
    <property type="entry name" value="NAD(P)-binding Rossmann-like Domain"/>
    <property type="match status" value="1"/>
</dbReference>
<dbReference type="InterPro" id="IPR015815">
    <property type="entry name" value="HIBADH-related"/>
</dbReference>